<keyword evidence="2" id="KW-0548">Nucleotidyltransferase</keyword>
<keyword evidence="3" id="KW-1185">Reference proteome</keyword>
<evidence type="ECO:0000259" key="1">
    <source>
        <dbReference type="Pfam" id="PF25597"/>
    </source>
</evidence>
<organism evidence="2 3">
    <name type="scientific">Trifolium medium</name>
    <dbReference type="NCBI Taxonomy" id="97028"/>
    <lineage>
        <taxon>Eukaryota</taxon>
        <taxon>Viridiplantae</taxon>
        <taxon>Streptophyta</taxon>
        <taxon>Embryophyta</taxon>
        <taxon>Tracheophyta</taxon>
        <taxon>Spermatophyta</taxon>
        <taxon>Magnoliopsida</taxon>
        <taxon>eudicotyledons</taxon>
        <taxon>Gunneridae</taxon>
        <taxon>Pentapetalae</taxon>
        <taxon>rosids</taxon>
        <taxon>fabids</taxon>
        <taxon>Fabales</taxon>
        <taxon>Fabaceae</taxon>
        <taxon>Papilionoideae</taxon>
        <taxon>50 kb inversion clade</taxon>
        <taxon>NPAAA clade</taxon>
        <taxon>Hologalegina</taxon>
        <taxon>IRL clade</taxon>
        <taxon>Trifolieae</taxon>
        <taxon>Trifolium</taxon>
    </lineage>
</organism>
<name>A0A392RN06_9FABA</name>
<dbReference type="GO" id="GO:0003964">
    <property type="term" value="F:RNA-directed DNA polymerase activity"/>
    <property type="evidence" value="ECO:0007669"/>
    <property type="project" value="UniProtKB-KW"/>
</dbReference>
<sequence>MRVFGSVAYKHVPDQLRRKLDDKSTMMILIGYHSTGGYKLYDPINKIIVISRDVVIDELKEWDWNTNEKKNSVSVMIDEIEERQETQPVIEARRSTRARQLPARLQECELNPDSEVT</sequence>
<reference evidence="2 3" key="1">
    <citation type="journal article" date="2018" name="Front. Plant Sci.">
        <title>Red Clover (Trifolium pratense) and Zigzag Clover (T. medium) - A Picture of Genomic Similarities and Differences.</title>
        <authorList>
            <person name="Dluhosova J."/>
            <person name="Istvanek J."/>
            <person name="Nedelnik J."/>
            <person name="Repkova J."/>
        </authorList>
    </citation>
    <scope>NUCLEOTIDE SEQUENCE [LARGE SCALE GENOMIC DNA]</scope>
    <source>
        <strain evidence="3">cv. 10/8</strain>
        <tissue evidence="2">Leaf</tissue>
    </source>
</reference>
<dbReference type="AlphaFoldDB" id="A0A392RN06"/>
<feature type="domain" description="Retroviral polymerase SH3-like" evidence="1">
    <location>
        <begin position="6"/>
        <end position="69"/>
    </location>
</feature>
<keyword evidence="2" id="KW-0808">Transferase</keyword>
<keyword evidence="2" id="KW-0695">RNA-directed DNA polymerase</keyword>
<dbReference type="Proteomes" id="UP000265520">
    <property type="component" value="Unassembled WGS sequence"/>
</dbReference>
<accession>A0A392RN06</accession>
<dbReference type="EMBL" id="LXQA010250948">
    <property type="protein sequence ID" value="MCI38011.1"/>
    <property type="molecule type" value="Genomic_DNA"/>
</dbReference>
<evidence type="ECO:0000313" key="2">
    <source>
        <dbReference type="EMBL" id="MCI38011.1"/>
    </source>
</evidence>
<dbReference type="InterPro" id="IPR057670">
    <property type="entry name" value="SH3_retrovirus"/>
</dbReference>
<comment type="caution">
    <text evidence="2">The sequence shown here is derived from an EMBL/GenBank/DDBJ whole genome shotgun (WGS) entry which is preliminary data.</text>
</comment>
<dbReference type="Pfam" id="PF25597">
    <property type="entry name" value="SH3_retrovirus"/>
    <property type="match status" value="1"/>
</dbReference>
<evidence type="ECO:0000313" key="3">
    <source>
        <dbReference type="Proteomes" id="UP000265520"/>
    </source>
</evidence>
<feature type="non-terminal residue" evidence="2">
    <location>
        <position position="117"/>
    </location>
</feature>
<proteinExistence type="predicted"/>
<protein>
    <submittedName>
        <fullName evidence="2">Copia-type reverse transcriptase-like protein</fullName>
    </submittedName>
</protein>